<dbReference type="RefSeq" id="WP_231733184.1">
    <property type="nucleotide sequence ID" value="NZ_JACIDH010000009.1"/>
</dbReference>
<dbReference type="InterPro" id="IPR036259">
    <property type="entry name" value="MFS_trans_sf"/>
</dbReference>
<dbReference type="Pfam" id="PF07690">
    <property type="entry name" value="MFS_1"/>
    <property type="match status" value="1"/>
</dbReference>
<dbReference type="AlphaFoldDB" id="A0A7W6ACS1"/>
<gene>
    <name evidence="8" type="ORF">GGR48_002298</name>
</gene>
<dbReference type="InterPro" id="IPR011701">
    <property type="entry name" value="MFS"/>
</dbReference>
<dbReference type="Gene3D" id="1.20.1250.20">
    <property type="entry name" value="MFS general substrate transporter like domains"/>
    <property type="match status" value="1"/>
</dbReference>
<evidence type="ECO:0000256" key="5">
    <source>
        <dbReference type="ARBA" id="ARBA00023136"/>
    </source>
</evidence>
<keyword evidence="5 6" id="KW-0472">Membrane</keyword>
<name>A0A7W6ACS1_9SPHN</name>
<feature type="transmembrane region" description="Helical" evidence="6">
    <location>
        <begin position="126"/>
        <end position="146"/>
    </location>
</feature>
<evidence type="ECO:0000313" key="9">
    <source>
        <dbReference type="Proteomes" id="UP000538670"/>
    </source>
</evidence>
<keyword evidence="3 6" id="KW-0812">Transmembrane</keyword>
<keyword evidence="9" id="KW-1185">Reference proteome</keyword>
<reference evidence="8 9" key="1">
    <citation type="submission" date="2020-08" db="EMBL/GenBank/DDBJ databases">
        <title>Genomic Encyclopedia of Type Strains, Phase IV (KMG-IV): sequencing the most valuable type-strain genomes for metagenomic binning, comparative biology and taxonomic classification.</title>
        <authorList>
            <person name="Goeker M."/>
        </authorList>
    </citation>
    <scope>NUCLEOTIDE SEQUENCE [LARGE SCALE GENOMIC DNA]</scope>
    <source>
        <strain evidence="8 9">DSM 19512</strain>
    </source>
</reference>
<feature type="transmembrane region" description="Helical" evidence="6">
    <location>
        <begin position="326"/>
        <end position="348"/>
    </location>
</feature>
<dbReference type="GO" id="GO:0005886">
    <property type="term" value="C:plasma membrane"/>
    <property type="evidence" value="ECO:0007669"/>
    <property type="project" value="UniProtKB-SubCell"/>
</dbReference>
<organism evidence="8 9">
    <name type="scientific">Sphingomonas pseudosanguinis</name>
    <dbReference type="NCBI Taxonomy" id="413712"/>
    <lineage>
        <taxon>Bacteria</taxon>
        <taxon>Pseudomonadati</taxon>
        <taxon>Pseudomonadota</taxon>
        <taxon>Alphaproteobacteria</taxon>
        <taxon>Sphingomonadales</taxon>
        <taxon>Sphingomonadaceae</taxon>
        <taxon>Sphingomonas</taxon>
    </lineage>
</organism>
<keyword evidence="4 6" id="KW-1133">Transmembrane helix</keyword>
<feature type="transmembrane region" description="Helical" evidence="6">
    <location>
        <begin position="152"/>
        <end position="171"/>
    </location>
</feature>
<feature type="transmembrane region" description="Helical" evidence="6">
    <location>
        <begin position="284"/>
        <end position="305"/>
    </location>
</feature>
<feature type="transmembrane region" description="Helical" evidence="6">
    <location>
        <begin position="261"/>
        <end position="278"/>
    </location>
</feature>
<evidence type="ECO:0000256" key="6">
    <source>
        <dbReference type="SAM" id="Phobius"/>
    </source>
</evidence>
<evidence type="ECO:0000256" key="4">
    <source>
        <dbReference type="ARBA" id="ARBA00022989"/>
    </source>
</evidence>
<dbReference type="SUPFAM" id="SSF103473">
    <property type="entry name" value="MFS general substrate transporter"/>
    <property type="match status" value="1"/>
</dbReference>
<feature type="domain" description="Major facilitator superfamily (MFS) profile" evidence="7">
    <location>
        <begin position="192"/>
        <end position="380"/>
    </location>
</feature>
<dbReference type="InterPro" id="IPR020846">
    <property type="entry name" value="MFS_dom"/>
</dbReference>
<dbReference type="Proteomes" id="UP000538670">
    <property type="component" value="Unassembled WGS sequence"/>
</dbReference>
<dbReference type="GO" id="GO:0022857">
    <property type="term" value="F:transmembrane transporter activity"/>
    <property type="evidence" value="ECO:0007669"/>
    <property type="project" value="InterPro"/>
</dbReference>
<feature type="transmembrane region" description="Helical" evidence="6">
    <location>
        <begin position="60"/>
        <end position="77"/>
    </location>
</feature>
<protein>
    <submittedName>
        <fullName evidence="8">MFS family permease</fullName>
    </submittedName>
</protein>
<dbReference type="CDD" id="cd06173">
    <property type="entry name" value="MFS_MefA_like"/>
    <property type="match status" value="1"/>
</dbReference>
<accession>A0A7W6ACS1</accession>
<comment type="caution">
    <text evidence="8">The sequence shown here is derived from an EMBL/GenBank/DDBJ whole genome shotgun (WGS) entry which is preliminary data.</text>
</comment>
<evidence type="ECO:0000313" key="8">
    <source>
        <dbReference type="EMBL" id="MBB3879864.1"/>
    </source>
</evidence>
<feature type="transmembrane region" description="Helical" evidence="6">
    <location>
        <begin position="28"/>
        <end position="48"/>
    </location>
</feature>
<feature type="transmembrane region" description="Helical" evidence="6">
    <location>
        <begin position="233"/>
        <end position="254"/>
    </location>
</feature>
<dbReference type="EMBL" id="JACIDH010000009">
    <property type="protein sequence ID" value="MBB3879864.1"/>
    <property type="molecule type" value="Genomic_DNA"/>
</dbReference>
<feature type="transmembrane region" description="Helical" evidence="6">
    <location>
        <begin position="89"/>
        <end position="114"/>
    </location>
</feature>
<dbReference type="PANTHER" id="PTHR23513:SF11">
    <property type="entry name" value="STAPHYLOFERRIN A TRANSPORTER"/>
    <property type="match status" value="1"/>
</dbReference>
<dbReference type="PANTHER" id="PTHR23513">
    <property type="entry name" value="INTEGRAL MEMBRANE EFFLUX PROTEIN-RELATED"/>
    <property type="match status" value="1"/>
</dbReference>
<evidence type="ECO:0000256" key="2">
    <source>
        <dbReference type="ARBA" id="ARBA00022475"/>
    </source>
</evidence>
<evidence type="ECO:0000259" key="7">
    <source>
        <dbReference type="PROSITE" id="PS50850"/>
    </source>
</evidence>
<evidence type="ECO:0000256" key="3">
    <source>
        <dbReference type="ARBA" id="ARBA00022692"/>
    </source>
</evidence>
<evidence type="ECO:0000256" key="1">
    <source>
        <dbReference type="ARBA" id="ARBA00004651"/>
    </source>
</evidence>
<dbReference type="PROSITE" id="PS50850">
    <property type="entry name" value="MFS"/>
    <property type="match status" value="1"/>
</dbReference>
<feature type="transmembrane region" description="Helical" evidence="6">
    <location>
        <begin position="205"/>
        <end position="227"/>
    </location>
</feature>
<sequence>MTLTVSTIGDEISLITLMFRAAENETRFAVPMLLIAQLLPGLIAAPFIGRFVDRRDAGRILVVTGLAQAALLAWIAGNTAMLPTLVGASVLSICFAISGTATFALIPVLATALGMPLSRANSVLELVRGVGMLAGPVAGGILIAWIGARSALLIDAASYVLLATVILASGLRRPIAPDEQEPRTLLAEYWPILRNRRITVMTGSLALEVFASAIADVAFVFLITVTLKQGPLAFGLVTACWAAGMILGALAAGARPMRRPAPLAFVAATMIGVTMLVIGSAALVGAATIMLIGMVFVFGGVANSVHNVAVRTMLQNETPTDHHGKVAAIYGAVTSSAVIIGYVTGGLFTPSNAVGAYLIAGTLGTAAGLAGWGLFSRFAR</sequence>
<proteinExistence type="predicted"/>
<feature type="transmembrane region" description="Helical" evidence="6">
    <location>
        <begin position="354"/>
        <end position="375"/>
    </location>
</feature>
<comment type="subcellular location">
    <subcellularLocation>
        <location evidence="1">Cell membrane</location>
        <topology evidence="1">Multi-pass membrane protein</topology>
    </subcellularLocation>
</comment>
<keyword evidence="2" id="KW-1003">Cell membrane</keyword>